<evidence type="ECO:0000313" key="3">
    <source>
        <dbReference type="Proteomes" id="UP001341840"/>
    </source>
</evidence>
<name>A0ABU6WGW4_9FABA</name>
<dbReference type="InterPro" id="IPR024489">
    <property type="entry name" value="Organ_specific_prot"/>
</dbReference>
<evidence type="ECO:0000256" key="1">
    <source>
        <dbReference type="SAM" id="SignalP"/>
    </source>
</evidence>
<dbReference type="PANTHER" id="PTHR33731">
    <property type="entry name" value="PROTEIN, PUTATIVE-RELATED"/>
    <property type="match status" value="1"/>
</dbReference>
<gene>
    <name evidence="2" type="ORF">PIB30_052929</name>
</gene>
<keyword evidence="1" id="KW-0732">Signal</keyword>
<feature type="signal peptide" evidence="1">
    <location>
        <begin position="1"/>
        <end position="25"/>
    </location>
</feature>
<dbReference type="Pfam" id="PF10950">
    <property type="entry name" value="Organ_specific"/>
    <property type="match status" value="1"/>
</dbReference>
<organism evidence="2 3">
    <name type="scientific">Stylosanthes scabra</name>
    <dbReference type="NCBI Taxonomy" id="79078"/>
    <lineage>
        <taxon>Eukaryota</taxon>
        <taxon>Viridiplantae</taxon>
        <taxon>Streptophyta</taxon>
        <taxon>Embryophyta</taxon>
        <taxon>Tracheophyta</taxon>
        <taxon>Spermatophyta</taxon>
        <taxon>Magnoliopsida</taxon>
        <taxon>eudicotyledons</taxon>
        <taxon>Gunneridae</taxon>
        <taxon>Pentapetalae</taxon>
        <taxon>rosids</taxon>
        <taxon>fabids</taxon>
        <taxon>Fabales</taxon>
        <taxon>Fabaceae</taxon>
        <taxon>Papilionoideae</taxon>
        <taxon>50 kb inversion clade</taxon>
        <taxon>dalbergioids sensu lato</taxon>
        <taxon>Dalbergieae</taxon>
        <taxon>Pterocarpus clade</taxon>
        <taxon>Stylosanthes</taxon>
    </lineage>
</organism>
<proteinExistence type="predicted"/>
<keyword evidence="3" id="KW-1185">Reference proteome</keyword>
<feature type="chain" id="PRO_5046001645" description="Organ specific protein" evidence="1">
    <location>
        <begin position="26"/>
        <end position="96"/>
    </location>
</feature>
<evidence type="ECO:0000313" key="2">
    <source>
        <dbReference type="EMBL" id="MED6185012.1"/>
    </source>
</evidence>
<protein>
    <recommendedName>
        <fullName evidence="4">Organ specific protein</fullName>
    </recommendedName>
</protein>
<evidence type="ECO:0008006" key="4">
    <source>
        <dbReference type="Google" id="ProtNLM"/>
    </source>
</evidence>
<sequence>MKSSTFALFILFSVLLLVANDVCHGRTDQGEYWKNVMDGQIMPEAIKDLVAEDHPQVSSPSNAGKNKNQFRKDFDIKPNVILYHSHLSHVGPKNKN</sequence>
<dbReference type="PANTHER" id="PTHR33731:SF17">
    <property type="entry name" value="ORGAN-SPECIFIC PROTEIN P4-LIKE"/>
    <property type="match status" value="1"/>
</dbReference>
<reference evidence="2 3" key="1">
    <citation type="journal article" date="2023" name="Plants (Basel)">
        <title>Bridging the Gap: Combining Genomics and Transcriptomics Approaches to Understand Stylosanthes scabra, an Orphan Legume from the Brazilian Caatinga.</title>
        <authorList>
            <person name="Ferreira-Neto J.R.C."/>
            <person name="da Silva M.D."/>
            <person name="Binneck E."/>
            <person name="de Melo N.F."/>
            <person name="da Silva R.H."/>
            <person name="de Melo A.L.T.M."/>
            <person name="Pandolfi V."/>
            <person name="Bustamante F.O."/>
            <person name="Brasileiro-Vidal A.C."/>
            <person name="Benko-Iseppon A.M."/>
        </authorList>
    </citation>
    <scope>NUCLEOTIDE SEQUENCE [LARGE SCALE GENOMIC DNA]</scope>
    <source>
        <tissue evidence="2">Leaves</tissue>
    </source>
</reference>
<dbReference type="EMBL" id="JASCZI010181631">
    <property type="protein sequence ID" value="MED6185012.1"/>
    <property type="molecule type" value="Genomic_DNA"/>
</dbReference>
<comment type="caution">
    <text evidence="2">The sequence shown here is derived from an EMBL/GenBank/DDBJ whole genome shotgun (WGS) entry which is preliminary data.</text>
</comment>
<dbReference type="Proteomes" id="UP001341840">
    <property type="component" value="Unassembled WGS sequence"/>
</dbReference>
<accession>A0ABU6WGW4</accession>